<dbReference type="Proteomes" id="UP001642464">
    <property type="component" value="Unassembled WGS sequence"/>
</dbReference>
<dbReference type="SMART" id="SM00268">
    <property type="entry name" value="ACTIN"/>
    <property type="match status" value="1"/>
</dbReference>
<dbReference type="Gene3D" id="3.30.420.40">
    <property type="match status" value="1"/>
</dbReference>
<dbReference type="EMBL" id="CAXAMM010009225">
    <property type="protein sequence ID" value="CAK9019764.1"/>
    <property type="molecule type" value="Genomic_DNA"/>
</dbReference>
<dbReference type="Gene3D" id="3.90.640.10">
    <property type="entry name" value="Actin, Chain A, domain 4"/>
    <property type="match status" value="1"/>
</dbReference>
<protein>
    <submittedName>
        <fullName evidence="1">Actin-1</fullName>
    </submittedName>
</protein>
<comment type="caution">
    <text evidence="1">The sequence shown here is derived from an EMBL/GenBank/DDBJ whole genome shotgun (WGS) entry which is preliminary data.</text>
</comment>
<reference evidence="1 2" key="1">
    <citation type="submission" date="2024-02" db="EMBL/GenBank/DDBJ databases">
        <authorList>
            <person name="Chen Y."/>
            <person name="Shah S."/>
            <person name="Dougan E. K."/>
            <person name="Thang M."/>
            <person name="Chan C."/>
        </authorList>
    </citation>
    <scope>NUCLEOTIDE SEQUENCE [LARGE SCALE GENOMIC DNA]</scope>
</reference>
<dbReference type="PANTHER" id="PTHR11937">
    <property type="entry name" value="ACTIN"/>
    <property type="match status" value="1"/>
</dbReference>
<organism evidence="1 2">
    <name type="scientific">Durusdinium trenchii</name>
    <dbReference type="NCBI Taxonomy" id="1381693"/>
    <lineage>
        <taxon>Eukaryota</taxon>
        <taxon>Sar</taxon>
        <taxon>Alveolata</taxon>
        <taxon>Dinophyceae</taxon>
        <taxon>Suessiales</taxon>
        <taxon>Symbiodiniaceae</taxon>
        <taxon>Durusdinium</taxon>
    </lineage>
</organism>
<dbReference type="InterPro" id="IPR036047">
    <property type="entry name" value="F-box-like_dom_sf"/>
</dbReference>
<keyword evidence="2" id="KW-1185">Reference proteome</keyword>
<proteinExistence type="predicted"/>
<dbReference type="SUPFAM" id="SSF53067">
    <property type="entry name" value="Actin-like ATPase domain"/>
    <property type="match status" value="1"/>
</dbReference>
<dbReference type="InterPro" id="IPR043129">
    <property type="entry name" value="ATPase_NBD"/>
</dbReference>
<dbReference type="SUPFAM" id="SSF81383">
    <property type="entry name" value="F-box domain"/>
    <property type="match status" value="1"/>
</dbReference>
<evidence type="ECO:0000313" key="2">
    <source>
        <dbReference type="Proteomes" id="UP001642464"/>
    </source>
</evidence>
<name>A0ABP0K0Q9_9DINO</name>
<accession>A0ABP0K0Q9</accession>
<dbReference type="InterPro" id="IPR004000">
    <property type="entry name" value="Actin"/>
</dbReference>
<evidence type="ECO:0000313" key="1">
    <source>
        <dbReference type="EMBL" id="CAK9019764.1"/>
    </source>
</evidence>
<dbReference type="Pfam" id="PF00022">
    <property type="entry name" value="Actin"/>
    <property type="match status" value="1"/>
</dbReference>
<gene>
    <name evidence="1" type="ORF">SCF082_LOCUS14654</name>
</gene>
<sequence length="694" mass="75726">MMEEASSKIHLLHMPHEVCAGIVWSLSVADTARLAPSCKLFGQETADAELWFQLFLRTCWPPSGALLAFAEGTTTPVGIDWRARLQVRMESTPTIVVDIGRGYTKYTVAHGVRGRWELDGYPPQLVQLCSSPTHPPDCDRNEQLSYIHHCLDRAFMAAAQDPSHRLHKAALGPSSELKVGHYAVRAEDLSLVRLRAREEGGGGDASDGRWLVEPTIGTSRDSERQQVDQERLLAVRRAHDLPILIGEPFVITANRSEMGAQWDSHIRSQLSNQRPGAVQVVSQAQMALWAHGIDHGIVVNIGQAQTIAVPVVRGEVIGSCSTRCNVGSADLTQVMVSLMVRKAPSVDSSLMTWCRDLKEAYCYVSPPGRGSMRARLAAGDDFGIRPIPVDLPDYAGIRNAGTLELAEERVLVPEVLFEANRGGQSLPSIIVQCANAVQSLGKYKRDDIADLLRQVVLVGGAADFPGIRPRVEYEMRSLLHGAEYQQLSSCFESTEDVYVLNPPLDRSSNPLVSPRFVPLFGGCVRAASSAGYGALERDKNIGALRSLPLQAEDLGQGTEGHRGNLLQRRLLALQLPQIFRTGGGGGEDDQIWQMFEDDDDEMEDAEGFDSASITSLDESGSEPCENPHSPGQSSEQSPLQSLPESSDHKGKGKGERSRENQRRADGGKARGKGGKGKSKGRVRMWRPVQSGDQN</sequence>